<dbReference type="Proteomes" id="UP001302806">
    <property type="component" value="Chromosome"/>
</dbReference>
<reference evidence="1 2" key="1">
    <citation type="submission" date="2023-09" db="EMBL/GenBank/DDBJ databases">
        <title>Thalassobella suaedae gen. nov., sp. nov., a marine bacterium of the family Flavobacteriaceae isolated from a halophyte Suaeda japonica.</title>
        <authorList>
            <person name="Lee S.Y."/>
            <person name="Hwang C.Y."/>
        </authorList>
    </citation>
    <scope>NUCLEOTIDE SEQUENCE [LARGE SCALE GENOMIC DNA]</scope>
    <source>
        <strain evidence="1 2">HL-DH14</strain>
    </source>
</reference>
<evidence type="ECO:0000313" key="2">
    <source>
        <dbReference type="Proteomes" id="UP001302806"/>
    </source>
</evidence>
<protein>
    <submittedName>
        <fullName evidence="1">T9SS type A sorting domain-containing protein</fullName>
    </submittedName>
</protein>
<name>A0ABY9XW68_9FLAO</name>
<dbReference type="RefSeq" id="WP_415866528.1">
    <property type="nucleotide sequence ID" value="NZ_CP134537.1"/>
</dbReference>
<sequence length="358" mass="37847">MLSGLTVPTSLVENPDFFIPKKVLYVNRANKIPGAGASAIGNDPVIRMLIADEKFDVTHVEVLDDNSNMPATIDFDLVIAQETLDSKSTLLKPLGALAVGTINTPIIYNKSFSFQDGRAISSAAAAVTKVPEVSVTAVNTANPLFKGIDFSGGNDIRIFSEATANDDGSTGGSEAFAVVNNLEFNNPAAGAAATLTATPDASNAMVINYIPAGTQIGTAVTDVIQVNAVAFSFNYGAMVMGDGANISPEALTIWRNAAYWLTWGSSEIPTTLVANPDFTLSIDKVAASRVSTNVRAIGNRVYVSNVKSKTEINIYSISGALVKSIKTNENTNFEFKSGLWIATVKTFEGQKAVKFITN</sequence>
<dbReference type="EMBL" id="CP134537">
    <property type="protein sequence ID" value="WNH10212.1"/>
    <property type="molecule type" value="Genomic_DNA"/>
</dbReference>
<organism evidence="1 2">
    <name type="scientific">Thalassobellus suaedae</name>
    <dbReference type="NCBI Taxonomy" id="3074124"/>
    <lineage>
        <taxon>Bacteria</taxon>
        <taxon>Pseudomonadati</taxon>
        <taxon>Bacteroidota</taxon>
        <taxon>Flavobacteriia</taxon>
        <taxon>Flavobacteriales</taxon>
        <taxon>Flavobacteriaceae</taxon>
        <taxon>Thalassobellus</taxon>
    </lineage>
</organism>
<proteinExistence type="predicted"/>
<evidence type="ECO:0000313" key="1">
    <source>
        <dbReference type="EMBL" id="WNH10212.1"/>
    </source>
</evidence>
<accession>A0ABY9XW68</accession>
<gene>
    <name evidence="1" type="ORF">RHP51_05900</name>
</gene>